<comment type="caution">
    <text evidence="2">The sequence shown here is derived from an EMBL/GenBank/DDBJ whole genome shotgun (WGS) entry which is preliminary data.</text>
</comment>
<name>A0A6C2C4R4_9LACO</name>
<keyword evidence="1" id="KW-0812">Transmembrane</keyword>
<protein>
    <recommendedName>
        <fullName evidence="4">BspA family leucine-rich repeat surface protein</fullName>
    </recommendedName>
</protein>
<dbReference type="EMBL" id="SDGZ01000015">
    <property type="protein sequence ID" value="TYC48961.1"/>
    <property type="molecule type" value="Genomic_DNA"/>
</dbReference>
<dbReference type="SUPFAM" id="SSF52047">
    <property type="entry name" value="RNI-like"/>
    <property type="match status" value="1"/>
</dbReference>
<evidence type="ECO:0000313" key="3">
    <source>
        <dbReference type="Proteomes" id="UP000371977"/>
    </source>
</evidence>
<dbReference type="RefSeq" id="WP_148622823.1">
    <property type="nucleotide sequence ID" value="NZ_SDGZ01000015.1"/>
</dbReference>
<dbReference type="Gene3D" id="3.80.10.10">
    <property type="entry name" value="Ribonuclease Inhibitor"/>
    <property type="match status" value="1"/>
</dbReference>
<dbReference type="InterPro" id="IPR032675">
    <property type="entry name" value="LRR_dom_sf"/>
</dbReference>
<evidence type="ECO:0000313" key="2">
    <source>
        <dbReference type="EMBL" id="TYC48961.1"/>
    </source>
</evidence>
<keyword evidence="1" id="KW-0472">Membrane</keyword>
<reference evidence="2 3" key="1">
    <citation type="submission" date="2019-01" db="EMBL/GenBank/DDBJ databases">
        <title>Weissella sp. nov., a novel lactic acid bacterium isolated from animal feces.</title>
        <authorList>
            <person name="Wang L.-T."/>
        </authorList>
    </citation>
    <scope>NUCLEOTIDE SEQUENCE [LARGE SCALE GENOMIC DNA]</scope>
    <source>
        <strain evidence="2 3">8H-2</strain>
    </source>
</reference>
<sequence length="300" mass="32779">MKNKFSIGNYKPVSRWLLTGIGGLVIVAFIANDGYVVATTMSEPTRIQSAGTQGTWGSVAWYFENRRLVLLTGVAPEVAEEPATTAFLNDPDLREILPLLEEIEIAGEITVGAQGAALFKGLPNLTKITGLANLKLASTEDIHEMFADNPKLVSLDSENLTVASAKNVNRMFANNPMLEELNLIKVDFKGLSMNRASNIFQGTHNLKKITFMNKAFGQQYHDNLGRAYNHVANEDESLEHVPNDAQYGGKWIQLKSGTERYPIYTATSAVLTGKQLLQHLGTTSAPGGTWVWAPAIMGVQ</sequence>
<organism evidence="2 3">
    <name type="scientific">Weissella muntiaci</name>
    <dbReference type="NCBI Taxonomy" id="2508881"/>
    <lineage>
        <taxon>Bacteria</taxon>
        <taxon>Bacillati</taxon>
        <taxon>Bacillota</taxon>
        <taxon>Bacilli</taxon>
        <taxon>Lactobacillales</taxon>
        <taxon>Lactobacillaceae</taxon>
        <taxon>Weissella</taxon>
    </lineage>
</organism>
<dbReference type="OrthoDB" id="2195283at2"/>
<accession>A0A6C2C4R4</accession>
<keyword evidence="3" id="KW-1185">Reference proteome</keyword>
<dbReference type="Proteomes" id="UP000371977">
    <property type="component" value="Unassembled WGS sequence"/>
</dbReference>
<evidence type="ECO:0000256" key="1">
    <source>
        <dbReference type="SAM" id="Phobius"/>
    </source>
</evidence>
<feature type="transmembrane region" description="Helical" evidence="1">
    <location>
        <begin position="12"/>
        <end position="31"/>
    </location>
</feature>
<keyword evidence="1" id="KW-1133">Transmembrane helix</keyword>
<evidence type="ECO:0008006" key="4">
    <source>
        <dbReference type="Google" id="ProtNLM"/>
    </source>
</evidence>
<proteinExistence type="predicted"/>
<gene>
    <name evidence="2" type="ORF">ESZ50_06830</name>
</gene>
<dbReference type="AlphaFoldDB" id="A0A6C2C4R4"/>